<dbReference type="OrthoDB" id="28245at2759"/>
<evidence type="ECO:0000313" key="2">
    <source>
        <dbReference type="EMBL" id="PLW29812.1"/>
    </source>
</evidence>
<organism evidence="2 3">
    <name type="scientific">Puccinia coronata f. sp. avenae</name>
    <dbReference type="NCBI Taxonomy" id="200324"/>
    <lineage>
        <taxon>Eukaryota</taxon>
        <taxon>Fungi</taxon>
        <taxon>Dikarya</taxon>
        <taxon>Basidiomycota</taxon>
        <taxon>Pucciniomycotina</taxon>
        <taxon>Pucciniomycetes</taxon>
        <taxon>Pucciniales</taxon>
        <taxon>Pucciniaceae</taxon>
        <taxon>Puccinia</taxon>
    </lineage>
</organism>
<keyword evidence="3" id="KW-1185">Reference proteome</keyword>
<dbReference type="EMBL" id="PGCJ01000398">
    <property type="protein sequence ID" value="PLW29812.1"/>
    <property type="molecule type" value="Genomic_DNA"/>
</dbReference>
<sequence length="354" mass="38955">MASASNKTREGPVEACFSPHITVFASQDVQLKVCRKNNLPSFINLLRQFVYIDQVSFIFIMADQIPIVSTPTNPGMAGFLPINAAELARYWDKRKQMEASMLWKLSDLCTHFIQPVLTTERIILPDTSTEPNSASTPLVKPPDLGSKGNNATSSKFSKAFAPLVPLVTPPRRPAAFIESLRKHLKAVKMTDVATACCVDLCKAATYSPKMKAEGHGLRLLALDLVSALNSRLLDASSPFTNADGMVEIPLMSEALAALCKLDRHFVSCISAEEASRQRANRDLSMACLKALAAYYNKLKPQAEHSLGRHPPKSHLVHVRLFSRHYDYLTFMLAEVTKLEAVAVRSRKGKMASGA</sequence>
<evidence type="ECO:0000256" key="1">
    <source>
        <dbReference type="SAM" id="MobiDB-lite"/>
    </source>
</evidence>
<name>A0A2N5TWF5_9BASI</name>
<accession>A0A2N5TWF5</accession>
<protein>
    <submittedName>
        <fullName evidence="2">Uncharacterized protein</fullName>
    </submittedName>
</protein>
<feature type="compositionally biased region" description="Polar residues" evidence="1">
    <location>
        <begin position="127"/>
        <end position="136"/>
    </location>
</feature>
<feature type="region of interest" description="Disordered" evidence="1">
    <location>
        <begin position="127"/>
        <end position="149"/>
    </location>
</feature>
<evidence type="ECO:0000313" key="3">
    <source>
        <dbReference type="Proteomes" id="UP000235388"/>
    </source>
</evidence>
<gene>
    <name evidence="2" type="ORF">PCANC_21039</name>
</gene>
<reference evidence="2 3" key="1">
    <citation type="submission" date="2017-11" db="EMBL/GenBank/DDBJ databases">
        <title>De novo assembly and phasing of dikaryotic genomes from two isolates of Puccinia coronata f. sp. avenae, the causal agent of oat crown rust.</title>
        <authorList>
            <person name="Miller M.E."/>
            <person name="Zhang Y."/>
            <person name="Omidvar V."/>
            <person name="Sperschneider J."/>
            <person name="Schwessinger B."/>
            <person name="Raley C."/>
            <person name="Palmer J.M."/>
            <person name="Garnica D."/>
            <person name="Upadhyaya N."/>
            <person name="Rathjen J."/>
            <person name="Taylor J.M."/>
            <person name="Park R.F."/>
            <person name="Dodds P.N."/>
            <person name="Hirsch C.D."/>
            <person name="Kianian S.F."/>
            <person name="Figueroa M."/>
        </authorList>
    </citation>
    <scope>NUCLEOTIDE SEQUENCE [LARGE SCALE GENOMIC DNA]</scope>
    <source>
        <strain evidence="2">12NC29</strain>
    </source>
</reference>
<proteinExistence type="predicted"/>
<dbReference type="Proteomes" id="UP000235388">
    <property type="component" value="Unassembled WGS sequence"/>
</dbReference>
<dbReference type="AlphaFoldDB" id="A0A2N5TWF5"/>
<comment type="caution">
    <text evidence="2">The sequence shown here is derived from an EMBL/GenBank/DDBJ whole genome shotgun (WGS) entry which is preliminary data.</text>
</comment>